<dbReference type="AlphaFoldDB" id="A0AAV9EL10"/>
<organism evidence="2 3">
    <name type="scientific">Acorus calamus</name>
    <name type="common">Sweet flag</name>
    <dbReference type="NCBI Taxonomy" id="4465"/>
    <lineage>
        <taxon>Eukaryota</taxon>
        <taxon>Viridiplantae</taxon>
        <taxon>Streptophyta</taxon>
        <taxon>Embryophyta</taxon>
        <taxon>Tracheophyta</taxon>
        <taxon>Spermatophyta</taxon>
        <taxon>Magnoliopsida</taxon>
        <taxon>Liliopsida</taxon>
        <taxon>Acoraceae</taxon>
        <taxon>Acorus</taxon>
    </lineage>
</organism>
<comment type="caution">
    <text evidence="2">The sequence shown here is derived from an EMBL/GenBank/DDBJ whole genome shotgun (WGS) entry which is preliminary data.</text>
</comment>
<evidence type="ECO:0000313" key="3">
    <source>
        <dbReference type="Proteomes" id="UP001180020"/>
    </source>
</evidence>
<feature type="coiled-coil region" evidence="1">
    <location>
        <begin position="73"/>
        <end position="170"/>
    </location>
</feature>
<dbReference type="PANTHER" id="PTHR37226:SF4">
    <property type="entry name" value="GOLGIN FAMILY A PROTEIN"/>
    <property type="match status" value="1"/>
</dbReference>
<reference evidence="2" key="1">
    <citation type="journal article" date="2023" name="Nat. Commun.">
        <title>Diploid and tetraploid genomes of Acorus and the evolution of monocots.</title>
        <authorList>
            <person name="Ma L."/>
            <person name="Liu K.W."/>
            <person name="Li Z."/>
            <person name="Hsiao Y.Y."/>
            <person name="Qi Y."/>
            <person name="Fu T."/>
            <person name="Tang G.D."/>
            <person name="Zhang D."/>
            <person name="Sun W.H."/>
            <person name="Liu D.K."/>
            <person name="Li Y."/>
            <person name="Chen G.Z."/>
            <person name="Liu X.D."/>
            <person name="Liao X.Y."/>
            <person name="Jiang Y.T."/>
            <person name="Yu X."/>
            <person name="Hao Y."/>
            <person name="Huang J."/>
            <person name="Zhao X.W."/>
            <person name="Ke S."/>
            <person name="Chen Y.Y."/>
            <person name="Wu W.L."/>
            <person name="Hsu J.L."/>
            <person name="Lin Y.F."/>
            <person name="Huang M.D."/>
            <person name="Li C.Y."/>
            <person name="Huang L."/>
            <person name="Wang Z.W."/>
            <person name="Zhao X."/>
            <person name="Zhong W.Y."/>
            <person name="Peng D.H."/>
            <person name="Ahmad S."/>
            <person name="Lan S."/>
            <person name="Zhang J.S."/>
            <person name="Tsai W.C."/>
            <person name="Van de Peer Y."/>
            <person name="Liu Z.J."/>
        </authorList>
    </citation>
    <scope>NUCLEOTIDE SEQUENCE</scope>
    <source>
        <strain evidence="2">CP</strain>
    </source>
</reference>
<accession>A0AAV9EL10</accession>
<reference evidence="2" key="2">
    <citation type="submission" date="2023-06" db="EMBL/GenBank/DDBJ databases">
        <authorList>
            <person name="Ma L."/>
            <person name="Liu K.-W."/>
            <person name="Li Z."/>
            <person name="Hsiao Y.-Y."/>
            <person name="Qi Y."/>
            <person name="Fu T."/>
            <person name="Tang G."/>
            <person name="Zhang D."/>
            <person name="Sun W.-H."/>
            <person name="Liu D.-K."/>
            <person name="Li Y."/>
            <person name="Chen G.-Z."/>
            <person name="Liu X.-D."/>
            <person name="Liao X.-Y."/>
            <person name="Jiang Y.-T."/>
            <person name="Yu X."/>
            <person name="Hao Y."/>
            <person name="Huang J."/>
            <person name="Zhao X.-W."/>
            <person name="Ke S."/>
            <person name="Chen Y.-Y."/>
            <person name="Wu W.-L."/>
            <person name="Hsu J.-L."/>
            <person name="Lin Y.-F."/>
            <person name="Huang M.-D."/>
            <person name="Li C.-Y."/>
            <person name="Huang L."/>
            <person name="Wang Z.-W."/>
            <person name="Zhao X."/>
            <person name="Zhong W.-Y."/>
            <person name="Peng D.-H."/>
            <person name="Ahmad S."/>
            <person name="Lan S."/>
            <person name="Zhang J.-S."/>
            <person name="Tsai W.-C."/>
            <person name="Van De Peer Y."/>
            <person name="Liu Z.-J."/>
        </authorList>
    </citation>
    <scope>NUCLEOTIDE SEQUENCE</scope>
    <source>
        <strain evidence="2">CP</strain>
        <tissue evidence="2">Leaves</tissue>
    </source>
</reference>
<gene>
    <name evidence="2" type="ORF">QJS10_CPA06g00095</name>
</gene>
<dbReference type="EMBL" id="JAUJYO010000006">
    <property type="protein sequence ID" value="KAK1314194.1"/>
    <property type="molecule type" value="Genomic_DNA"/>
</dbReference>
<keyword evidence="3" id="KW-1185">Reference proteome</keyword>
<keyword evidence="1" id="KW-0175">Coiled coil</keyword>
<sequence length="256" mass="29452">MPAHFLLHENSPTKNLCSFPIQPILSSLFTTTQQTQQQDNNKKTKLSHHFISSPMGCVLGMISRATTTTTNREGEMEERLAALEEEVKSKGRAQEKREAEIASREAEWRKERRRMKEEILRLRRNKKAEEDAAAVVAVGTVGTVGNGYLLERMREERALREEAVEKWKQLYLAIKIELDDLICRTHQGLYQGVNQGAIEGLRRELKVKEDMVEELRLKVVAMEKEKVKKEREVDILRQSLRILSNAKKTRSAKVVS</sequence>
<protein>
    <submittedName>
        <fullName evidence="2">Uncharacterized protein</fullName>
    </submittedName>
</protein>
<dbReference type="PANTHER" id="PTHR37226">
    <property type="entry name" value="GOLGIN FAMILY A PROTEIN"/>
    <property type="match status" value="1"/>
</dbReference>
<name>A0AAV9EL10_ACOCL</name>
<dbReference type="Proteomes" id="UP001180020">
    <property type="component" value="Unassembled WGS sequence"/>
</dbReference>
<proteinExistence type="predicted"/>
<evidence type="ECO:0000256" key="1">
    <source>
        <dbReference type="SAM" id="Coils"/>
    </source>
</evidence>
<feature type="coiled-coil region" evidence="1">
    <location>
        <begin position="198"/>
        <end position="239"/>
    </location>
</feature>
<evidence type="ECO:0000313" key="2">
    <source>
        <dbReference type="EMBL" id="KAK1314194.1"/>
    </source>
</evidence>